<dbReference type="STRING" id="244447.ENSCSEP00000010238"/>
<accession>A0A3P8V4A6</accession>
<dbReference type="GeneTree" id="ENSGT00940000164245"/>
<dbReference type="InParanoid" id="A0A3P8V4A6"/>
<evidence type="ECO:0000256" key="3">
    <source>
        <dbReference type="ARBA" id="ARBA00022630"/>
    </source>
</evidence>
<feature type="chain" id="PRO_5018227149" description="Flavin-containing monooxygenase" evidence="9">
    <location>
        <begin position="19"/>
        <end position="429"/>
    </location>
</feature>
<dbReference type="GO" id="GO:0050661">
    <property type="term" value="F:NADP binding"/>
    <property type="evidence" value="ECO:0007669"/>
    <property type="project" value="InterPro"/>
</dbReference>
<comment type="similarity">
    <text evidence="2 8">Belongs to the FMO family.</text>
</comment>
<proteinExistence type="inferred from homology"/>
<dbReference type="InterPro" id="IPR050346">
    <property type="entry name" value="FMO-like"/>
</dbReference>
<dbReference type="PIRSF" id="PIRSF000332">
    <property type="entry name" value="FMO"/>
    <property type="match status" value="1"/>
</dbReference>
<keyword evidence="4 8" id="KW-0274">FAD</keyword>
<evidence type="ECO:0000256" key="2">
    <source>
        <dbReference type="ARBA" id="ARBA00009183"/>
    </source>
</evidence>
<dbReference type="PANTHER" id="PTHR23023">
    <property type="entry name" value="DIMETHYLANILINE MONOOXYGENASE"/>
    <property type="match status" value="1"/>
</dbReference>
<dbReference type="SUPFAM" id="SSF51905">
    <property type="entry name" value="FAD/NAD(P)-binding domain"/>
    <property type="match status" value="2"/>
</dbReference>
<organism evidence="10 11">
    <name type="scientific">Cynoglossus semilaevis</name>
    <name type="common">Tongue sole</name>
    <dbReference type="NCBI Taxonomy" id="244447"/>
    <lineage>
        <taxon>Eukaryota</taxon>
        <taxon>Metazoa</taxon>
        <taxon>Chordata</taxon>
        <taxon>Craniata</taxon>
        <taxon>Vertebrata</taxon>
        <taxon>Euteleostomi</taxon>
        <taxon>Actinopterygii</taxon>
        <taxon>Neopterygii</taxon>
        <taxon>Teleostei</taxon>
        <taxon>Neoteleostei</taxon>
        <taxon>Acanthomorphata</taxon>
        <taxon>Carangaria</taxon>
        <taxon>Pleuronectiformes</taxon>
        <taxon>Pleuronectoidei</taxon>
        <taxon>Cynoglossidae</taxon>
        <taxon>Cynoglossinae</taxon>
        <taxon>Cynoglossus</taxon>
    </lineage>
</organism>
<evidence type="ECO:0000313" key="11">
    <source>
        <dbReference type="Proteomes" id="UP000265120"/>
    </source>
</evidence>
<dbReference type="InterPro" id="IPR036188">
    <property type="entry name" value="FAD/NAD-bd_sf"/>
</dbReference>
<dbReference type="GeneID" id="103395653"/>
<dbReference type="GO" id="GO:0050660">
    <property type="term" value="F:flavin adenine dinucleotide binding"/>
    <property type="evidence" value="ECO:0007669"/>
    <property type="project" value="InterPro"/>
</dbReference>
<evidence type="ECO:0000256" key="6">
    <source>
        <dbReference type="ARBA" id="ARBA00023002"/>
    </source>
</evidence>
<dbReference type="Ensembl" id="ENSCSET00000010360.1">
    <property type="protein sequence ID" value="ENSCSEP00000010238.1"/>
    <property type="gene ID" value="ENSCSEG00000006573.1"/>
</dbReference>
<keyword evidence="11" id="KW-1185">Reference proteome</keyword>
<evidence type="ECO:0000256" key="7">
    <source>
        <dbReference type="ARBA" id="ARBA00023033"/>
    </source>
</evidence>
<keyword evidence="6 8" id="KW-0560">Oxidoreductase</keyword>
<name>A0A3P8V4A6_CYNSE</name>
<dbReference type="FunCoup" id="A0A3P8V4A6">
    <property type="interactions" value="240"/>
</dbReference>
<dbReference type="KEGG" id="csem:103395653"/>
<comment type="cofactor">
    <cofactor evidence="1 8">
        <name>FAD</name>
        <dbReference type="ChEBI" id="CHEBI:57692"/>
    </cofactor>
</comment>
<dbReference type="OrthoDB" id="66881at2759"/>
<keyword evidence="7 8" id="KW-0503">Monooxygenase</keyword>
<dbReference type="Gene3D" id="3.50.50.60">
    <property type="entry name" value="FAD/NAD(P)-binding domain"/>
    <property type="match status" value="2"/>
</dbReference>
<reference evidence="10" key="3">
    <citation type="submission" date="2025-09" db="UniProtKB">
        <authorList>
            <consortium name="Ensembl"/>
        </authorList>
    </citation>
    <scope>IDENTIFICATION</scope>
</reference>
<evidence type="ECO:0000313" key="10">
    <source>
        <dbReference type="Ensembl" id="ENSCSEP00000010238.1"/>
    </source>
</evidence>
<dbReference type="EC" id="1.-.-.-" evidence="8"/>
<dbReference type="AlphaFoldDB" id="A0A3P8V4A6"/>
<keyword evidence="9" id="KW-0732">Signal</keyword>
<sequence length="429" mass="48300">MMMRVAVIGAGAAGLCAARHILARPKVFARPVVFELIDRVGGTWCYEEEVGVYDSGRPVHSSMYRDLRTNLPKEVMMFPDFPFDPELSSFMSHQEVQKYLEKYCQSHSIGPHIRFNTAVEKVQPVTDLQEGGATVTSWRVTSSHVSGLQKTETFDAVFVCAGHYSDPHIPDIPGIQHFKGTVLHSHSYKFPEAFAGQSIVVLGAKASGLDISMELAKVGCQVTLSHRGPRLTFPLPPGINESSTMVSIQEDGSVLFQDGSVGVADVLIFCTGYNFKYPFLDSAELGVDIQQHVMSPLYRYMMPPAFPSLFFIGVCKLICPFPNFNCQVQFALAVLDGTVPLPSRVQMEKEVRQEEQEKLDQGVEHRHLMVIQRHQWDYCQMLARAAGFPPLPPVVRSLYEEVWRQRRIDPDGYRQHNYRLVSATQWEMI</sequence>
<keyword evidence="3 8" id="KW-0285">Flavoprotein</keyword>
<dbReference type="InterPro" id="IPR020946">
    <property type="entry name" value="Flavin_mOase-like"/>
</dbReference>
<evidence type="ECO:0000256" key="9">
    <source>
        <dbReference type="SAM" id="SignalP"/>
    </source>
</evidence>
<dbReference type="OMA" id="CFEKQSD"/>
<dbReference type="PRINTS" id="PR00370">
    <property type="entry name" value="FMOXYGENASE"/>
</dbReference>
<dbReference type="Pfam" id="PF00743">
    <property type="entry name" value="FMO-like"/>
    <property type="match status" value="2"/>
</dbReference>
<evidence type="ECO:0000256" key="8">
    <source>
        <dbReference type="RuleBase" id="RU361177"/>
    </source>
</evidence>
<reference evidence="10" key="2">
    <citation type="submission" date="2025-08" db="UniProtKB">
        <authorList>
            <consortium name="Ensembl"/>
        </authorList>
    </citation>
    <scope>IDENTIFICATION</scope>
</reference>
<dbReference type="GO" id="GO:0004499">
    <property type="term" value="F:N,N-dimethylaniline monooxygenase activity"/>
    <property type="evidence" value="ECO:0007669"/>
    <property type="project" value="InterPro"/>
</dbReference>
<protein>
    <recommendedName>
        <fullName evidence="8">Flavin-containing monooxygenase</fullName>
        <ecNumber evidence="8">1.-.-.-</ecNumber>
    </recommendedName>
</protein>
<dbReference type="RefSeq" id="XP_008331640.1">
    <property type="nucleotide sequence ID" value="XM_008333418.3"/>
</dbReference>
<evidence type="ECO:0000256" key="5">
    <source>
        <dbReference type="ARBA" id="ARBA00022857"/>
    </source>
</evidence>
<keyword evidence="5" id="KW-0521">NADP</keyword>
<dbReference type="InterPro" id="IPR000960">
    <property type="entry name" value="Flavin_mOase"/>
</dbReference>
<reference evidence="10 11" key="1">
    <citation type="journal article" date="2014" name="Nat. Genet.">
        <title>Whole-genome sequence of a flatfish provides insights into ZW sex chromosome evolution and adaptation to a benthic lifestyle.</title>
        <authorList>
            <person name="Chen S."/>
            <person name="Zhang G."/>
            <person name="Shao C."/>
            <person name="Huang Q."/>
            <person name="Liu G."/>
            <person name="Zhang P."/>
            <person name="Song W."/>
            <person name="An N."/>
            <person name="Chalopin D."/>
            <person name="Volff J.N."/>
            <person name="Hong Y."/>
            <person name="Li Q."/>
            <person name="Sha Z."/>
            <person name="Zhou H."/>
            <person name="Xie M."/>
            <person name="Yu Q."/>
            <person name="Liu Y."/>
            <person name="Xiang H."/>
            <person name="Wang N."/>
            <person name="Wu K."/>
            <person name="Yang C."/>
            <person name="Zhou Q."/>
            <person name="Liao X."/>
            <person name="Yang L."/>
            <person name="Hu Q."/>
            <person name="Zhang J."/>
            <person name="Meng L."/>
            <person name="Jin L."/>
            <person name="Tian Y."/>
            <person name="Lian J."/>
            <person name="Yang J."/>
            <person name="Miao G."/>
            <person name="Liu S."/>
            <person name="Liang Z."/>
            <person name="Yan F."/>
            <person name="Li Y."/>
            <person name="Sun B."/>
            <person name="Zhang H."/>
            <person name="Zhang J."/>
            <person name="Zhu Y."/>
            <person name="Du M."/>
            <person name="Zhao Y."/>
            <person name="Schartl M."/>
            <person name="Tang Q."/>
            <person name="Wang J."/>
        </authorList>
    </citation>
    <scope>NUCLEOTIDE SEQUENCE</scope>
</reference>
<evidence type="ECO:0000256" key="4">
    <source>
        <dbReference type="ARBA" id="ARBA00022827"/>
    </source>
</evidence>
<feature type="signal peptide" evidence="9">
    <location>
        <begin position="1"/>
        <end position="18"/>
    </location>
</feature>
<evidence type="ECO:0000256" key="1">
    <source>
        <dbReference type="ARBA" id="ARBA00001974"/>
    </source>
</evidence>
<dbReference type="Proteomes" id="UP000265120">
    <property type="component" value="Chromosome 19"/>
</dbReference>
<dbReference type="FunFam" id="3.50.50.60:FF:000138">
    <property type="entry name" value="Flavin-containing monooxygenase"/>
    <property type="match status" value="1"/>
</dbReference>